<dbReference type="SUPFAM" id="SSF82689">
    <property type="entry name" value="Mechanosensitive channel protein MscS (YggB), C-terminal domain"/>
    <property type="match status" value="1"/>
</dbReference>
<evidence type="ECO:0008006" key="13">
    <source>
        <dbReference type="Google" id="ProtNLM"/>
    </source>
</evidence>
<evidence type="ECO:0000259" key="9">
    <source>
        <dbReference type="Pfam" id="PF00924"/>
    </source>
</evidence>
<evidence type="ECO:0000256" key="8">
    <source>
        <dbReference type="SAM" id="SignalP"/>
    </source>
</evidence>
<dbReference type="InterPro" id="IPR049142">
    <property type="entry name" value="MS_channel_1st"/>
</dbReference>
<dbReference type="Proteomes" id="UP000249061">
    <property type="component" value="Unassembled WGS sequence"/>
</dbReference>
<evidence type="ECO:0000256" key="1">
    <source>
        <dbReference type="ARBA" id="ARBA00004651"/>
    </source>
</evidence>
<accession>A0A2W5VC55</accession>
<feature type="transmembrane region" description="Helical" evidence="7">
    <location>
        <begin position="221"/>
        <end position="245"/>
    </location>
</feature>
<evidence type="ECO:0000256" key="4">
    <source>
        <dbReference type="ARBA" id="ARBA00022692"/>
    </source>
</evidence>
<dbReference type="GO" id="GO:0008381">
    <property type="term" value="F:mechanosensitive monoatomic ion channel activity"/>
    <property type="evidence" value="ECO:0007669"/>
    <property type="project" value="UniProtKB-ARBA"/>
</dbReference>
<dbReference type="EMBL" id="QFQP01000009">
    <property type="protein sequence ID" value="PZR13544.1"/>
    <property type="molecule type" value="Genomic_DNA"/>
</dbReference>
<evidence type="ECO:0000313" key="11">
    <source>
        <dbReference type="EMBL" id="PZR13544.1"/>
    </source>
</evidence>
<dbReference type="Gene3D" id="2.30.30.60">
    <property type="match status" value="1"/>
</dbReference>
<dbReference type="InterPro" id="IPR011014">
    <property type="entry name" value="MscS_channel_TM-2"/>
</dbReference>
<keyword evidence="8" id="KW-0732">Signal</keyword>
<protein>
    <recommendedName>
        <fullName evidence="13">Mechanosensitive ion channel family protein</fullName>
    </recommendedName>
</protein>
<dbReference type="Gene3D" id="1.10.287.1260">
    <property type="match status" value="1"/>
</dbReference>
<evidence type="ECO:0000256" key="6">
    <source>
        <dbReference type="ARBA" id="ARBA00023136"/>
    </source>
</evidence>
<dbReference type="InterPro" id="IPR023408">
    <property type="entry name" value="MscS_beta-dom_sf"/>
</dbReference>
<evidence type="ECO:0000256" key="7">
    <source>
        <dbReference type="SAM" id="Phobius"/>
    </source>
</evidence>
<feature type="domain" description="Mechanosensitive ion channel MscS" evidence="9">
    <location>
        <begin position="345"/>
        <end position="407"/>
    </location>
</feature>
<feature type="chain" id="PRO_5015968194" description="Mechanosensitive ion channel family protein" evidence="8">
    <location>
        <begin position="27"/>
        <end position="528"/>
    </location>
</feature>
<feature type="transmembrane region" description="Helical" evidence="7">
    <location>
        <begin position="307"/>
        <end position="340"/>
    </location>
</feature>
<feature type="domain" description="Mechanosensitive ion channel transmembrane helices 2/3" evidence="10">
    <location>
        <begin position="304"/>
        <end position="343"/>
    </location>
</feature>
<dbReference type="Pfam" id="PF00924">
    <property type="entry name" value="MS_channel_2nd"/>
    <property type="match status" value="1"/>
</dbReference>
<comment type="caution">
    <text evidence="11">The sequence shown here is derived from an EMBL/GenBank/DDBJ whole genome shotgun (WGS) entry which is preliminary data.</text>
</comment>
<sequence length="528" mass="56849">MALKVASGSARTGMVATLLAAFAVNADAPAAKDTAEGDKVVLASPRAAVREFLELIRKGDDKAAAKYLVRGTPEQARKLGAVFEGQPRFDLEQVSDEPEGTEDDGLPAGDEAVANVELGDHVAEHIVMVRMDGEPRWRFNVPTLNRLDVWYERTPNAWAAKTLPSWLTRRGPVGMQFWQWAALLLVAVLAWGVGTLVGRLLSKAVKMVMEHTKKHRWSHLIFNKLQGPLTLASSMSIVAATVPFMGLPETAGALILKVVKGGFLAVFFWLLVRAVDVIREVIIAKMAADQPSSRSLVSLGSRFTKAVLFTILVIATLSLLGLPVGSLLAGLGIGGLAVALAGQKTLENLIGTFAIGFDAPFREGDFVKVRDFTGTVETIGLRSTRIRTLDRTIITVPNGKLADEHIETFAVRDRMRLALNFAIRYGADPAAIESALTKAEEVLKQDPEVDASSAMVRLVTAGEWGMGIEAIAMLNTADGVKFGLTRQRVLLAIMKVVNDAGVTLDPASVFQKNGAAATQKVVQQQTRV</sequence>
<dbReference type="InterPro" id="IPR010920">
    <property type="entry name" value="LSM_dom_sf"/>
</dbReference>
<feature type="transmembrane region" description="Helical" evidence="7">
    <location>
        <begin position="177"/>
        <end position="201"/>
    </location>
</feature>
<dbReference type="AlphaFoldDB" id="A0A2W5VC55"/>
<dbReference type="PANTHER" id="PTHR30566">
    <property type="entry name" value="YNAI-RELATED MECHANOSENSITIVE ION CHANNEL"/>
    <property type="match status" value="1"/>
</dbReference>
<evidence type="ECO:0000256" key="5">
    <source>
        <dbReference type="ARBA" id="ARBA00022989"/>
    </source>
</evidence>
<evidence type="ECO:0000256" key="2">
    <source>
        <dbReference type="ARBA" id="ARBA00008017"/>
    </source>
</evidence>
<comment type="similarity">
    <text evidence="2">Belongs to the MscS (TC 1.A.23) family.</text>
</comment>
<keyword evidence="6 7" id="KW-0472">Membrane</keyword>
<dbReference type="InterPro" id="IPR006685">
    <property type="entry name" value="MscS_channel_2nd"/>
</dbReference>
<evidence type="ECO:0000313" key="12">
    <source>
        <dbReference type="Proteomes" id="UP000249061"/>
    </source>
</evidence>
<gene>
    <name evidence="11" type="ORF">DI536_12390</name>
</gene>
<keyword evidence="5 7" id="KW-1133">Transmembrane helix</keyword>
<dbReference type="SUPFAM" id="SSF50182">
    <property type="entry name" value="Sm-like ribonucleoproteins"/>
    <property type="match status" value="1"/>
</dbReference>
<evidence type="ECO:0000256" key="3">
    <source>
        <dbReference type="ARBA" id="ARBA00022475"/>
    </source>
</evidence>
<dbReference type="GO" id="GO:0005886">
    <property type="term" value="C:plasma membrane"/>
    <property type="evidence" value="ECO:0007669"/>
    <property type="project" value="UniProtKB-SubCell"/>
</dbReference>
<keyword evidence="4 7" id="KW-0812">Transmembrane</keyword>
<name>A0A2W5VC55_9BACT</name>
<dbReference type="PANTHER" id="PTHR30566:SF5">
    <property type="entry name" value="MECHANOSENSITIVE ION CHANNEL PROTEIN 1, MITOCHONDRIAL-RELATED"/>
    <property type="match status" value="1"/>
</dbReference>
<dbReference type="InterPro" id="IPR011066">
    <property type="entry name" value="MscS_channel_C_sf"/>
</dbReference>
<proteinExistence type="inferred from homology"/>
<comment type="subcellular location">
    <subcellularLocation>
        <location evidence="1">Cell membrane</location>
        <topology evidence="1">Multi-pass membrane protein</topology>
    </subcellularLocation>
</comment>
<dbReference type="SUPFAM" id="SSF82861">
    <property type="entry name" value="Mechanosensitive channel protein MscS (YggB), transmembrane region"/>
    <property type="match status" value="1"/>
</dbReference>
<feature type="signal peptide" evidence="8">
    <location>
        <begin position="1"/>
        <end position="26"/>
    </location>
</feature>
<reference evidence="11 12" key="1">
    <citation type="submission" date="2017-08" db="EMBL/GenBank/DDBJ databases">
        <title>Infants hospitalized years apart are colonized by the same room-sourced microbial strains.</title>
        <authorList>
            <person name="Brooks B."/>
            <person name="Olm M.R."/>
            <person name="Firek B.A."/>
            <person name="Baker R."/>
            <person name="Thomas B.C."/>
            <person name="Morowitz M.J."/>
            <person name="Banfield J.F."/>
        </authorList>
    </citation>
    <scope>NUCLEOTIDE SEQUENCE [LARGE SCALE GENOMIC DNA]</scope>
    <source>
        <strain evidence="11">S2_003_000_R2_14</strain>
    </source>
</reference>
<dbReference type="Pfam" id="PF21088">
    <property type="entry name" value="MS_channel_1st"/>
    <property type="match status" value="1"/>
</dbReference>
<feature type="transmembrane region" description="Helical" evidence="7">
    <location>
        <begin position="251"/>
        <end position="272"/>
    </location>
</feature>
<organism evidence="11 12">
    <name type="scientific">Archangium gephyra</name>
    <dbReference type="NCBI Taxonomy" id="48"/>
    <lineage>
        <taxon>Bacteria</taxon>
        <taxon>Pseudomonadati</taxon>
        <taxon>Myxococcota</taxon>
        <taxon>Myxococcia</taxon>
        <taxon>Myxococcales</taxon>
        <taxon>Cystobacterineae</taxon>
        <taxon>Archangiaceae</taxon>
        <taxon>Archangium</taxon>
    </lineage>
</organism>
<evidence type="ECO:0000259" key="10">
    <source>
        <dbReference type="Pfam" id="PF21088"/>
    </source>
</evidence>
<keyword evidence="3" id="KW-1003">Cell membrane</keyword>